<dbReference type="KEGG" id="lle:AYR59_02380"/>
<dbReference type="PROSITE" id="PS50943">
    <property type="entry name" value="HTH_CROC1"/>
    <property type="match status" value="1"/>
</dbReference>
<protein>
    <recommendedName>
        <fullName evidence="7">LysM peptidoglycan-binding domain-containing protein</fullName>
    </recommendedName>
</protein>
<feature type="signal peptide" evidence="2">
    <location>
        <begin position="1"/>
        <end position="29"/>
    </location>
</feature>
<evidence type="ECO:0000256" key="1">
    <source>
        <dbReference type="SAM" id="MobiDB-lite"/>
    </source>
</evidence>
<dbReference type="EMBL" id="CP014907">
    <property type="protein sequence ID" value="ANZ58960.1"/>
    <property type="molecule type" value="Genomic_DNA"/>
</dbReference>
<dbReference type="RefSeq" id="WP_065868667.1">
    <property type="nucleotide sequence ID" value="NZ_CP014907.1"/>
</dbReference>
<evidence type="ECO:0000313" key="6">
    <source>
        <dbReference type="Proteomes" id="UP000093346"/>
    </source>
</evidence>
<evidence type="ECO:0000259" key="4">
    <source>
        <dbReference type="PROSITE" id="PS51782"/>
    </source>
</evidence>
<feature type="compositionally biased region" description="Low complexity" evidence="1">
    <location>
        <begin position="96"/>
        <end position="227"/>
    </location>
</feature>
<dbReference type="SMART" id="SM00257">
    <property type="entry name" value="LysM"/>
    <property type="match status" value="1"/>
</dbReference>
<accession>A0AB33BJ18</accession>
<evidence type="ECO:0000313" key="5">
    <source>
        <dbReference type="EMBL" id="ANZ58960.1"/>
    </source>
</evidence>
<proteinExistence type="predicted"/>
<sequence>MKSKGLKSIVALSAVSLGVLFAGANSANASTKVTVQSGDTLSKIAKTYNVSIQSLQEANKIQDINRIYAGETFIIGNDGDVQVAASSAQTAPTTVKAPVAAPAQQTQPVQAQQAAKPATTTPAAQPAKPAQVAAPAQQTQPVQAQQAAKPATTTPAAQPAKPAQVAAPAQQTQPAAKPAAQPVQTVKPAATQQPVQKQQTTQAVAQPAQAAAPAKATTTNNSAATNNDGSLDSIAAVESGNNYNARNGQYIGKYQLSSSYLNGDYSPANQEAVARQYAISRYGSVANAVAYRSSHNYW</sequence>
<feature type="region of interest" description="Disordered" evidence="1">
    <location>
        <begin position="96"/>
        <end position="229"/>
    </location>
</feature>
<evidence type="ECO:0000259" key="3">
    <source>
        <dbReference type="PROSITE" id="PS50943"/>
    </source>
</evidence>
<dbReference type="Proteomes" id="UP000093346">
    <property type="component" value="Chromosome"/>
</dbReference>
<dbReference type="AlphaFoldDB" id="A0AB33BJ18"/>
<gene>
    <name evidence="5" type="ORF">AYR59_02380</name>
</gene>
<dbReference type="SUPFAM" id="SSF54106">
    <property type="entry name" value="LysM domain"/>
    <property type="match status" value="1"/>
</dbReference>
<evidence type="ECO:0008006" key="7">
    <source>
        <dbReference type="Google" id="ProtNLM"/>
    </source>
</evidence>
<dbReference type="InterPro" id="IPR018392">
    <property type="entry name" value="LysM"/>
</dbReference>
<organism evidence="5 6">
    <name type="scientific">Fructilactobacillus lindneri</name>
    <dbReference type="NCBI Taxonomy" id="53444"/>
    <lineage>
        <taxon>Bacteria</taxon>
        <taxon>Bacillati</taxon>
        <taxon>Bacillota</taxon>
        <taxon>Bacilli</taxon>
        <taxon>Lactobacillales</taxon>
        <taxon>Lactobacillaceae</taxon>
        <taxon>Fructilactobacillus</taxon>
    </lineage>
</organism>
<dbReference type="InterPro" id="IPR036779">
    <property type="entry name" value="LysM_dom_sf"/>
</dbReference>
<dbReference type="PROSITE" id="PS51782">
    <property type="entry name" value="LYSM"/>
    <property type="match status" value="1"/>
</dbReference>
<name>A0AB33BJ18_9LACO</name>
<feature type="chain" id="PRO_5044217279" description="LysM peptidoglycan-binding domain-containing protein" evidence="2">
    <location>
        <begin position="30"/>
        <end position="298"/>
    </location>
</feature>
<keyword evidence="2" id="KW-0732">Signal</keyword>
<evidence type="ECO:0000256" key="2">
    <source>
        <dbReference type="SAM" id="SignalP"/>
    </source>
</evidence>
<dbReference type="CDD" id="cd00118">
    <property type="entry name" value="LysM"/>
    <property type="match status" value="1"/>
</dbReference>
<feature type="domain" description="LysM" evidence="4">
    <location>
        <begin position="31"/>
        <end position="75"/>
    </location>
</feature>
<reference evidence="5 6" key="1">
    <citation type="submission" date="2016-03" db="EMBL/GenBank/DDBJ databases">
        <title>Pediococcus and Lactobacillus from brewery environment - whole genome sequencing and assembly.</title>
        <authorList>
            <person name="Behr J."/>
            <person name="Geissler A.J."/>
            <person name="Vogel R.F."/>
        </authorList>
    </citation>
    <scope>NUCLEOTIDE SEQUENCE [LARGE SCALE GENOMIC DNA]</scope>
    <source>
        <strain evidence="5 6">TMW 1.481</strain>
    </source>
</reference>
<dbReference type="InterPro" id="IPR001387">
    <property type="entry name" value="Cro/C1-type_HTH"/>
</dbReference>
<dbReference type="Pfam" id="PF01476">
    <property type="entry name" value="LysM"/>
    <property type="match status" value="1"/>
</dbReference>
<feature type="domain" description="HTH cro/C1-type" evidence="3">
    <location>
        <begin position="37"/>
        <end position="55"/>
    </location>
</feature>
<dbReference type="Gene3D" id="3.10.350.10">
    <property type="entry name" value="LysM domain"/>
    <property type="match status" value="1"/>
</dbReference>